<organism evidence="1 2">
    <name type="scientific">Rhipicephalus microplus</name>
    <name type="common">Cattle tick</name>
    <name type="synonym">Boophilus microplus</name>
    <dbReference type="NCBI Taxonomy" id="6941"/>
    <lineage>
        <taxon>Eukaryota</taxon>
        <taxon>Metazoa</taxon>
        <taxon>Ecdysozoa</taxon>
        <taxon>Arthropoda</taxon>
        <taxon>Chelicerata</taxon>
        <taxon>Arachnida</taxon>
        <taxon>Acari</taxon>
        <taxon>Parasitiformes</taxon>
        <taxon>Ixodida</taxon>
        <taxon>Ixodoidea</taxon>
        <taxon>Ixodidae</taxon>
        <taxon>Rhipicephalinae</taxon>
        <taxon>Rhipicephalus</taxon>
        <taxon>Boophilus</taxon>
    </lineage>
</organism>
<reference evidence="1" key="1">
    <citation type="journal article" date="2020" name="Cell">
        <title>Large-Scale Comparative Analyses of Tick Genomes Elucidate Their Genetic Diversity and Vector Capacities.</title>
        <authorList>
            <consortium name="Tick Genome and Microbiome Consortium (TIGMIC)"/>
            <person name="Jia N."/>
            <person name="Wang J."/>
            <person name="Shi W."/>
            <person name="Du L."/>
            <person name="Sun Y."/>
            <person name="Zhan W."/>
            <person name="Jiang J.F."/>
            <person name="Wang Q."/>
            <person name="Zhang B."/>
            <person name="Ji P."/>
            <person name="Bell-Sakyi L."/>
            <person name="Cui X.M."/>
            <person name="Yuan T.T."/>
            <person name="Jiang B.G."/>
            <person name="Yang W.F."/>
            <person name="Lam T.T."/>
            <person name="Chang Q.C."/>
            <person name="Ding S.J."/>
            <person name="Wang X.J."/>
            <person name="Zhu J.G."/>
            <person name="Ruan X.D."/>
            <person name="Zhao L."/>
            <person name="Wei J.T."/>
            <person name="Ye R.Z."/>
            <person name="Que T.C."/>
            <person name="Du C.H."/>
            <person name="Zhou Y.H."/>
            <person name="Cheng J.X."/>
            <person name="Dai P.F."/>
            <person name="Guo W.B."/>
            <person name="Han X.H."/>
            <person name="Huang E.J."/>
            <person name="Li L.F."/>
            <person name="Wei W."/>
            <person name="Gao Y.C."/>
            <person name="Liu J.Z."/>
            <person name="Shao H.Z."/>
            <person name="Wang X."/>
            <person name="Wang C.C."/>
            <person name="Yang T.C."/>
            <person name="Huo Q.B."/>
            <person name="Li W."/>
            <person name="Chen H.Y."/>
            <person name="Chen S.E."/>
            <person name="Zhou L.G."/>
            <person name="Ni X.B."/>
            <person name="Tian J.H."/>
            <person name="Sheng Y."/>
            <person name="Liu T."/>
            <person name="Pan Y.S."/>
            <person name="Xia L.Y."/>
            <person name="Li J."/>
            <person name="Zhao F."/>
            <person name="Cao W.C."/>
        </authorList>
    </citation>
    <scope>NUCLEOTIDE SEQUENCE</scope>
    <source>
        <strain evidence="1">Rmic-2018</strain>
    </source>
</reference>
<comment type="caution">
    <text evidence="1">The sequence shown here is derived from an EMBL/GenBank/DDBJ whole genome shotgun (WGS) entry which is preliminary data.</text>
</comment>
<reference evidence="1" key="2">
    <citation type="submission" date="2021-09" db="EMBL/GenBank/DDBJ databases">
        <authorList>
            <person name="Jia N."/>
            <person name="Wang J."/>
            <person name="Shi W."/>
            <person name="Du L."/>
            <person name="Sun Y."/>
            <person name="Zhan W."/>
            <person name="Jiang J."/>
            <person name="Wang Q."/>
            <person name="Zhang B."/>
            <person name="Ji P."/>
            <person name="Sakyi L.B."/>
            <person name="Cui X."/>
            <person name="Yuan T."/>
            <person name="Jiang B."/>
            <person name="Yang W."/>
            <person name="Lam T.T.-Y."/>
            <person name="Chang Q."/>
            <person name="Ding S."/>
            <person name="Wang X."/>
            <person name="Zhu J."/>
            <person name="Ruan X."/>
            <person name="Zhao L."/>
            <person name="Wei J."/>
            <person name="Que T."/>
            <person name="Du C."/>
            <person name="Cheng J."/>
            <person name="Dai P."/>
            <person name="Han X."/>
            <person name="Huang E."/>
            <person name="Gao Y."/>
            <person name="Liu J."/>
            <person name="Shao H."/>
            <person name="Ye R."/>
            <person name="Li L."/>
            <person name="Wei W."/>
            <person name="Wang X."/>
            <person name="Wang C."/>
            <person name="Huo Q."/>
            <person name="Li W."/>
            <person name="Guo W."/>
            <person name="Chen H."/>
            <person name="Chen S."/>
            <person name="Zhou L."/>
            <person name="Zhou L."/>
            <person name="Ni X."/>
            <person name="Tian J."/>
            <person name="Zhou Y."/>
            <person name="Sheng Y."/>
            <person name="Liu T."/>
            <person name="Pan Y."/>
            <person name="Xia L."/>
            <person name="Li J."/>
            <person name="Zhao F."/>
            <person name="Cao W."/>
        </authorList>
    </citation>
    <scope>NUCLEOTIDE SEQUENCE</scope>
    <source>
        <strain evidence="1">Rmic-2018</strain>
        <tissue evidence="1">Larvae</tissue>
    </source>
</reference>
<keyword evidence="2" id="KW-1185">Reference proteome</keyword>
<protein>
    <recommendedName>
        <fullName evidence="3">Tick transposon</fullName>
    </recommendedName>
</protein>
<evidence type="ECO:0000313" key="1">
    <source>
        <dbReference type="EMBL" id="KAH8032774.1"/>
    </source>
</evidence>
<evidence type="ECO:0008006" key="3">
    <source>
        <dbReference type="Google" id="ProtNLM"/>
    </source>
</evidence>
<evidence type="ECO:0000313" key="2">
    <source>
        <dbReference type="Proteomes" id="UP000821866"/>
    </source>
</evidence>
<name>A0A9J6EEH6_RHIMP</name>
<accession>A0A9J6EEH6</accession>
<dbReference type="SUPFAM" id="SSF56219">
    <property type="entry name" value="DNase I-like"/>
    <property type="match status" value="1"/>
</dbReference>
<dbReference type="Gene3D" id="3.60.10.10">
    <property type="entry name" value="Endonuclease/exonuclease/phosphatase"/>
    <property type="match status" value="1"/>
</dbReference>
<dbReference type="InterPro" id="IPR036691">
    <property type="entry name" value="Endo/exonu/phosph_ase_sf"/>
</dbReference>
<dbReference type="Proteomes" id="UP000821866">
    <property type="component" value="Chromosome 2"/>
</dbReference>
<proteinExistence type="predicted"/>
<dbReference type="EMBL" id="JABSTU010000004">
    <property type="protein sequence ID" value="KAH8032774.1"/>
    <property type="molecule type" value="Genomic_DNA"/>
</dbReference>
<gene>
    <name evidence="1" type="ORF">HPB51_001833</name>
</gene>
<sequence>MADNTNELVVWQWNCACFKRRRAPLLHFIASQAVKPHVITLQETLGDALTFPGYRVVSVREKGKRGLATLVAKKCSFHEHKLQLGNSKAEVIILEIIPNSWLKNSVFLMNVYSSPSDKRQGFASIMAKAVALARGAPSW</sequence>
<dbReference type="AlphaFoldDB" id="A0A9J6EEH6"/>